<name>A0ABT5YP01_9PROT</name>
<dbReference type="Pfam" id="PF01593">
    <property type="entry name" value="Amino_oxidase"/>
    <property type="match status" value="1"/>
</dbReference>
<evidence type="ECO:0000256" key="2">
    <source>
        <dbReference type="ARBA" id="ARBA00005833"/>
    </source>
</evidence>
<evidence type="ECO:0000256" key="6">
    <source>
        <dbReference type="ARBA" id="ARBA00047321"/>
    </source>
</evidence>
<keyword evidence="5" id="KW-0073">Auxin biosynthesis</keyword>
<dbReference type="InterPro" id="IPR050281">
    <property type="entry name" value="Flavin_monoamine_oxidase"/>
</dbReference>
<evidence type="ECO:0000256" key="1">
    <source>
        <dbReference type="ARBA" id="ARBA00004814"/>
    </source>
</evidence>
<dbReference type="PRINTS" id="PR00411">
    <property type="entry name" value="PNDRDTASEI"/>
</dbReference>
<organism evidence="8 9">
    <name type="scientific">Aquibaculum arenosum</name>
    <dbReference type="NCBI Taxonomy" id="3032591"/>
    <lineage>
        <taxon>Bacteria</taxon>
        <taxon>Pseudomonadati</taxon>
        <taxon>Pseudomonadota</taxon>
        <taxon>Alphaproteobacteria</taxon>
        <taxon>Rhodospirillales</taxon>
        <taxon>Rhodovibrionaceae</taxon>
        <taxon>Aquibaculum</taxon>
    </lineage>
</organism>
<dbReference type="Proteomes" id="UP001215503">
    <property type="component" value="Unassembled WGS sequence"/>
</dbReference>
<evidence type="ECO:0000313" key="9">
    <source>
        <dbReference type="Proteomes" id="UP001215503"/>
    </source>
</evidence>
<dbReference type="SUPFAM" id="SSF51905">
    <property type="entry name" value="FAD/NAD(P)-binding domain"/>
    <property type="match status" value="1"/>
</dbReference>
<dbReference type="InterPro" id="IPR036188">
    <property type="entry name" value="FAD/NAD-bd_sf"/>
</dbReference>
<dbReference type="InterPro" id="IPR002937">
    <property type="entry name" value="Amino_oxidase"/>
</dbReference>
<comment type="similarity">
    <text evidence="2">Belongs to the tryptophan 2-monooxygenase family.</text>
</comment>
<gene>
    <name evidence="8" type="ORF">P2G67_11985</name>
</gene>
<evidence type="ECO:0000256" key="3">
    <source>
        <dbReference type="ARBA" id="ARBA00012535"/>
    </source>
</evidence>
<comment type="caution">
    <text evidence="8">The sequence shown here is derived from an EMBL/GenBank/DDBJ whole genome shotgun (WGS) entry which is preliminary data.</text>
</comment>
<proteinExistence type="inferred from homology"/>
<dbReference type="SUPFAM" id="SSF54373">
    <property type="entry name" value="FAD-linked reductases, C-terminal domain"/>
    <property type="match status" value="1"/>
</dbReference>
<dbReference type="EC" id="1.13.12.3" evidence="3"/>
<dbReference type="EMBL" id="JARHUD010000007">
    <property type="protein sequence ID" value="MDF2096696.1"/>
    <property type="molecule type" value="Genomic_DNA"/>
</dbReference>
<dbReference type="Pfam" id="PF13450">
    <property type="entry name" value="NAD_binding_8"/>
    <property type="match status" value="1"/>
</dbReference>
<evidence type="ECO:0000313" key="8">
    <source>
        <dbReference type="EMBL" id="MDF2096696.1"/>
    </source>
</evidence>
<comment type="catalytic activity">
    <reaction evidence="6">
        <text>L-tryptophan + O2 = indole-3-acetamide + CO2 + H2O</text>
        <dbReference type="Rhea" id="RHEA:16165"/>
        <dbReference type="ChEBI" id="CHEBI:15377"/>
        <dbReference type="ChEBI" id="CHEBI:15379"/>
        <dbReference type="ChEBI" id="CHEBI:16031"/>
        <dbReference type="ChEBI" id="CHEBI:16526"/>
        <dbReference type="ChEBI" id="CHEBI:57912"/>
        <dbReference type="EC" id="1.13.12.3"/>
    </reaction>
</comment>
<protein>
    <recommendedName>
        <fullName evidence="4">Tryptophan 2-monooxygenase</fullName>
        <ecNumber evidence="3">1.13.12.3</ecNumber>
    </recommendedName>
</protein>
<dbReference type="PANTHER" id="PTHR10742">
    <property type="entry name" value="FLAVIN MONOAMINE OXIDASE"/>
    <property type="match status" value="1"/>
</dbReference>
<dbReference type="RefSeq" id="WP_275823406.1">
    <property type="nucleotide sequence ID" value="NZ_JARHUD010000007.1"/>
</dbReference>
<evidence type="ECO:0000256" key="4">
    <source>
        <dbReference type="ARBA" id="ARBA00017871"/>
    </source>
</evidence>
<dbReference type="Gene3D" id="3.90.660.10">
    <property type="match status" value="1"/>
</dbReference>
<accession>A0ABT5YP01</accession>
<evidence type="ECO:0000259" key="7">
    <source>
        <dbReference type="Pfam" id="PF01593"/>
    </source>
</evidence>
<dbReference type="Gene3D" id="3.50.50.60">
    <property type="entry name" value="FAD/NAD(P)-binding domain"/>
    <property type="match status" value="1"/>
</dbReference>
<dbReference type="PANTHER" id="PTHR10742:SF410">
    <property type="entry name" value="LYSINE-SPECIFIC HISTONE DEMETHYLASE 2"/>
    <property type="match status" value="1"/>
</dbReference>
<feature type="domain" description="Amine oxidase" evidence="7">
    <location>
        <begin position="162"/>
        <end position="411"/>
    </location>
</feature>
<reference evidence="8 9" key="1">
    <citation type="submission" date="2023-03" db="EMBL/GenBank/DDBJ databases">
        <title>Fodinicurvata sp. CAU 1616 isolated from sea sendiment.</title>
        <authorList>
            <person name="Kim W."/>
        </authorList>
    </citation>
    <scope>NUCLEOTIDE SEQUENCE [LARGE SCALE GENOMIC DNA]</scope>
    <source>
        <strain evidence="8 9">CAU 1616</strain>
    </source>
</reference>
<sequence length="424" mass="45594">MKPLPETADLIVIGAGAAGLAAAARARSLGLDTLLLEAGPRIGGRCHTDMDSLGLPWDRGAHWMHQALSNPFVQHARARGRAWSDSPRKVRHWLAAEGRWATPAEQQEIDAYVESCYAAVEAAATAGREASLGEVMPPHPRWRAYAEGWLQAMNGGEVEEISIQDYVRFEEDGANWPLQDGYGNLLAELHRDTAVELDTPAERIAWSAQGVTVTTSRGQVTAERAILALPTPVLLRDGLFEPALPPAKRAAAAALPLGRHEKLALRFDEAALPEEPHWYFHRVGPERAALNGIIRPFGRPMILLHMGGSLLRHWQTPTPADTLEPVLDLLEAILQRPLRPHMQGWSATNWGDDPRFGGSYSSALPGHAAARHELAEPLGGRLFFAGEACNIPAFGTVHGAHASGIAAAEAVAQAAGVPVSPSPA</sequence>
<comment type="pathway">
    <text evidence="1">Plant hormone metabolism; auxin biosynthesis.</text>
</comment>
<keyword evidence="9" id="KW-1185">Reference proteome</keyword>
<evidence type="ECO:0000256" key="5">
    <source>
        <dbReference type="ARBA" id="ARBA00023070"/>
    </source>
</evidence>